<keyword evidence="3" id="KW-0328">Glycosyltransferase</keyword>
<comment type="subcellular location">
    <subcellularLocation>
        <location evidence="1">Golgi apparatus membrane</location>
        <topology evidence="1">Single-pass type II membrane protein</topology>
    </subcellularLocation>
</comment>
<evidence type="ECO:0000313" key="12">
    <source>
        <dbReference type="Proteomes" id="UP001187343"/>
    </source>
</evidence>
<evidence type="ECO:0000256" key="7">
    <source>
        <dbReference type="ARBA" id="ARBA00022989"/>
    </source>
</evidence>
<dbReference type="GO" id="GO:0006491">
    <property type="term" value="P:N-glycan processing"/>
    <property type="evidence" value="ECO:0007669"/>
    <property type="project" value="TreeGrafter"/>
</dbReference>
<evidence type="ECO:0000256" key="2">
    <source>
        <dbReference type="ARBA" id="ARBA00006003"/>
    </source>
</evidence>
<keyword evidence="6" id="KW-0735">Signal-anchor</keyword>
<dbReference type="InterPro" id="IPR038578">
    <property type="entry name" value="GT29-like_sf"/>
</dbReference>
<dbReference type="PANTHER" id="PTHR11987">
    <property type="entry name" value="ALPHA-2,8-SIALYLTRANSFERASE"/>
    <property type="match status" value="1"/>
</dbReference>
<keyword evidence="9" id="KW-0472">Membrane</keyword>
<dbReference type="AlphaFoldDB" id="A0AA88TL81"/>
<organism evidence="11 12">
    <name type="scientific">Cirrhinus molitorella</name>
    <name type="common">mud carp</name>
    <dbReference type="NCBI Taxonomy" id="172907"/>
    <lineage>
        <taxon>Eukaryota</taxon>
        <taxon>Metazoa</taxon>
        <taxon>Chordata</taxon>
        <taxon>Craniata</taxon>
        <taxon>Vertebrata</taxon>
        <taxon>Euteleostomi</taxon>
        <taxon>Actinopterygii</taxon>
        <taxon>Neopterygii</taxon>
        <taxon>Teleostei</taxon>
        <taxon>Ostariophysi</taxon>
        <taxon>Cypriniformes</taxon>
        <taxon>Cyprinidae</taxon>
        <taxon>Labeoninae</taxon>
        <taxon>Labeonini</taxon>
        <taxon>Cirrhinus</taxon>
    </lineage>
</organism>
<comment type="similarity">
    <text evidence="2">Belongs to the glycosyltransferase 29 family.</text>
</comment>
<dbReference type="InterPro" id="IPR001675">
    <property type="entry name" value="Glyco_trans_29"/>
</dbReference>
<name>A0AA88TL81_9TELE</name>
<dbReference type="Proteomes" id="UP001187343">
    <property type="component" value="Unassembled WGS sequence"/>
</dbReference>
<protein>
    <submittedName>
        <fullName evidence="11">Uncharacterized protein</fullName>
    </submittedName>
</protein>
<evidence type="ECO:0000256" key="3">
    <source>
        <dbReference type="ARBA" id="ARBA00022676"/>
    </source>
</evidence>
<keyword evidence="8" id="KW-0333">Golgi apparatus</keyword>
<evidence type="ECO:0000256" key="9">
    <source>
        <dbReference type="ARBA" id="ARBA00023136"/>
    </source>
</evidence>
<reference evidence="11" key="1">
    <citation type="submission" date="2023-08" db="EMBL/GenBank/DDBJ databases">
        <title>Chromosome-level Genome Assembly of mud carp (Cirrhinus molitorella).</title>
        <authorList>
            <person name="Liu H."/>
        </authorList>
    </citation>
    <scope>NUCLEOTIDE SEQUENCE</scope>
    <source>
        <strain evidence="11">Prfri</strain>
        <tissue evidence="11">Muscle</tissue>
    </source>
</reference>
<keyword evidence="7" id="KW-1133">Transmembrane helix</keyword>
<dbReference type="GO" id="GO:0009311">
    <property type="term" value="P:oligosaccharide metabolic process"/>
    <property type="evidence" value="ECO:0007669"/>
    <property type="project" value="TreeGrafter"/>
</dbReference>
<evidence type="ECO:0000256" key="5">
    <source>
        <dbReference type="ARBA" id="ARBA00022692"/>
    </source>
</evidence>
<keyword evidence="10" id="KW-0325">Glycoprotein</keyword>
<sequence length="531" mass="60266">MVTPSGDLILQYGVDQSLPTFTDEEDAVSWWADVSDTGRYPALTKTAQTALSVFHGPLIESSFSYMSEIIDSKSGSMSISTLSAIQTVKHTMLTQKKTAVEMFNKENIKYGPVDQKMCQNILSAGSKDKALRKQAALKEMERRRVFDCQPSSSPAAARRTKAEEEALARRRHAAKQRKQACETLVQAKKGKKNECFSAKHTIFQETMADMLRRLRCAKLRRKFSYITSAKRLNMKIFTQELDDFLNCPYKLNTTEQEINRLRLQICCNATGSIFLTKRNTAVNQTIPYETSIKDTYTMNPAIHSMLPEDFPWSGRRLGRCAVVGSGGILKNSSCGHEIDKADFVIRFNLANINDSDVGLKTNLITVNPSQIQREYNNMEKNPDPLVERVSVYGNASLAIPAFAYTFCTGLSIKTLEVLHPIRPQQPVVFFSPEYLRTLDRFWKGRGLKEFRLSSGFMLISSALELCESVHVYGFWPFETNLQDNPIPYHYYDQMSPNRKMHSMSEEFVWLLQLHSQGALTLHLQPCSLDEC</sequence>
<keyword evidence="5" id="KW-0812">Transmembrane</keyword>
<dbReference type="GO" id="GO:0003828">
    <property type="term" value="F:alpha-N-acetylneuraminate alpha-2,8-sialyltransferase activity"/>
    <property type="evidence" value="ECO:0007669"/>
    <property type="project" value="TreeGrafter"/>
</dbReference>
<evidence type="ECO:0000256" key="4">
    <source>
        <dbReference type="ARBA" id="ARBA00022679"/>
    </source>
</evidence>
<dbReference type="Gene3D" id="3.90.1480.20">
    <property type="entry name" value="Glycosyl transferase family 29"/>
    <property type="match status" value="1"/>
</dbReference>
<dbReference type="PANTHER" id="PTHR11987:SF29">
    <property type="entry name" value="ALPHA-2,8-SIALYLTRANSFERASE 8F"/>
    <property type="match status" value="1"/>
</dbReference>
<evidence type="ECO:0000313" key="11">
    <source>
        <dbReference type="EMBL" id="KAK2886068.1"/>
    </source>
</evidence>
<dbReference type="InterPro" id="IPR050943">
    <property type="entry name" value="Glycosyltr_29_Sialyltrsf"/>
</dbReference>
<evidence type="ECO:0000256" key="1">
    <source>
        <dbReference type="ARBA" id="ARBA00004323"/>
    </source>
</evidence>
<evidence type="ECO:0000256" key="8">
    <source>
        <dbReference type="ARBA" id="ARBA00023034"/>
    </source>
</evidence>
<dbReference type="Pfam" id="PF00777">
    <property type="entry name" value="Glyco_transf_29"/>
    <property type="match status" value="1"/>
</dbReference>
<dbReference type="EMBL" id="JAUYZG010000016">
    <property type="protein sequence ID" value="KAK2886068.1"/>
    <property type="molecule type" value="Genomic_DNA"/>
</dbReference>
<gene>
    <name evidence="11" type="ORF">Q8A67_016905</name>
</gene>
<dbReference type="GO" id="GO:0000139">
    <property type="term" value="C:Golgi membrane"/>
    <property type="evidence" value="ECO:0007669"/>
    <property type="project" value="UniProtKB-SubCell"/>
</dbReference>
<evidence type="ECO:0000256" key="6">
    <source>
        <dbReference type="ARBA" id="ARBA00022968"/>
    </source>
</evidence>
<evidence type="ECO:0000256" key="10">
    <source>
        <dbReference type="ARBA" id="ARBA00023180"/>
    </source>
</evidence>
<proteinExistence type="inferred from homology"/>
<keyword evidence="4" id="KW-0808">Transferase</keyword>
<keyword evidence="12" id="KW-1185">Reference proteome</keyword>
<accession>A0AA88TL81</accession>
<comment type="caution">
    <text evidence="11">The sequence shown here is derived from an EMBL/GenBank/DDBJ whole genome shotgun (WGS) entry which is preliminary data.</text>
</comment>